<accession>A0ABP4DNX9</accession>
<dbReference type="EMBL" id="BAAAHU010000076">
    <property type="protein sequence ID" value="GAA1016204.1"/>
    <property type="molecule type" value="Genomic_DNA"/>
</dbReference>
<protein>
    <submittedName>
        <fullName evidence="2">Uncharacterized protein</fullName>
    </submittedName>
</protein>
<keyword evidence="3" id="KW-1185">Reference proteome</keyword>
<dbReference type="Proteomes" id="UP001501072">
    <property type="component" value="Unassembled WGS sequence"/>
</dbReference>
<evidence type="ECO:0000256" key="1">
    <source>
        <dbReference type="SAM" id="MobiDB-lite"/>
    </source>
</evidence>
<proteinExistence type="predicted"/>
<sequence length="107" mass="11593">MVTSARAVTSNSTSPRTARRNRVRSSEEIPEEISKEGPEERPEEGPEESVMRPSMHMAAVRGPSEAAPRGPSEGLVRGIVRVLSWAVSSGGMCFTRISPTRYAPVRG</sequence>
<feature type="compositionally biased region" description="Basic and acidic residues" evidence="1">
    <location>
        <begin position="24"/>
        <end position="44"/>
    </location>
</feature>
<reference evidence="3" key="1">
    <citation type="journal article" date="2019" name="Int. J. Syst. Evol. Microbiol.">
        <title>The Global Catalogue of Microorganisms (GCM) 10K type strain sequencing project: providing services to taxonomists for standard genome sequencing and annotation.</title>
        <authorList>
            <consortium name="The Broad Institute Genomics Platform"/>
            <consortium name="The Broad Institute Genome Sequencing Center for Infectious Disease"/>
            <person name="Wu L."/>
            <person name="Ma J."/>
        </authorList>
    </citation>
    <scope>NUCLEOTIDE SEQUENCE [LARGE SCALE GENOMIC DNA]</scope>
    <source>
        <strain evidence="3">JCM 11269</strain>
    </source>
</reference>
<feature type="region of interest" description="Disordered" evidence="1">
    <location>
        <begin position="1"/>
        <end position="54"/>
    </location>
</feature>
<name>A0ABP4DNX9_9ACTN</name>
<evidence type="ECO:0000313" key="2">
    <source>
        <dbReference type="EMBL" id="GAA1016204.1"/>
    </source>
</evidence>
<evidence type="ECO:0000313" key="3">
    <source>
        <dbReference type="Proteomes" id="UP001501072"/>
    </source>
</evidence>
<gene>
    <name evidence="2" type="ORF">GCM10009564_50900</name>
</gene>
<comment type="caution">
    <text evidence="2">The sequence shown here is derived from an EMBL/GenBank/DDBJ whole genome shotgun (WGS) entry which is preliminary data.</text>
</comment>
<organism evidence="2 3">
    <name type="scientific">Streptomyces thermogriseus</name>
    <dbReference type="NCBI Taxonomy" id="75292"/>
    <lineage>
        <taxon>Bacteria</taxon>
        <taxon>Bacillati</taxon>
        <taxon>Actinomycetota</taxon>
        <taxon>Actinomycetes</taxon>
        <taxon>Kitasatosporales</taxon>
        <taxon>Streptomycetaceae</taxon>
        <taxon>Streptomyces</taxon>
    </lineage>
</organism>
<feature type="compositionally biased region" description="Polar residues" evidence="1">
    <location>
        <begin position="1"/>
        <end position="16"/>
    </location>
</feature>